<reference evidence="2" key="1">
    <citation type="journal article" date="2014" name="Front. Microbiol.">
        <title>High frequency of phylogenetically diverse reductive dehalogenase-homologous genes in deep subseafloor sedimentary metagenomes.</title>
        <authorList>
            <person name="Kawai M."/>
            <person name="Futagami T."/>
            <person name="Toyoda A."/>
            <person name="Takaki Y."/>
            <person name="Nishi S."/>
            <person name="Hori S."/>
            <person name="Arai W."/>
            <person name="Tsubouchi T."/>
            <person name="Morono Y."/>
            <person name="Uchiyama I."/>
            <person name="Ito T."/>
            <person name="Fujiyama A."/>
            <person name="Inagaki F."/>
            <person name="Takami H."/>
        </authorList>
    </citation>
    <scope>NUCLEOTIDE SEQUENCE</scope>
    <source>
        <strain evidence="2">Expedition CK06-06</strain>
    </source>
</reference>
<protein>
    <recommendedName>
        <fullName evidence="1">Fido domain-containing protein</fullName>
    </recommendedName>
</protein>
<accession>X1MKJ4</accession>
<dbReference type="InterPro" id="IPR036597">
    <property type="entry name" value="Fido-like_dom_sf"/>
</dbReference>
<dbReference type="PROSITE" id="PS51459">
    <property type="entry name" value="FIDO"/>
    <property type="match status" value="1"/>
</dbReference>
<evidence type="ECO:0000313" key="2">
    <source>
        <dbReference type="EMBL" id="GAI32157.1"/>
    </source>
</evidence>
<dbReference type="PANTHER" id="PTHR13504">
    <property type="entry name" value="FIDO DOMAIN-CONTAINING PROTEIN DDB_G0283145"/>
    <property type="match status" value="1"/>
</dbReference>
<dbReference type="Gene3D" id="1.10.3290.10">
    <property type="entry name" value="Fido-like domain"/>
    <property type="match status" value="1"/>
</dbReference>
<dbReference type="InterPro" id="IPR003812">
    <property type="entry name" value="Fido"/>
</dbReference>
<proteinExistence type="predicted"/>
<feature type="non-terminal residue" evidence="2">
    <location>
        <position position="1"/>
    </location>
</feature>
<dbReference type="SUPFAM" id="SSF140931">
    <property type="entry name" value="Fic-like"/>
    <property type="match status" value="1"/>
</dbReference>
<dbReference type="PANTHER" id="PTHR13504:SF38">
    <property type="entry name" value="FIDO DOMAIN-CONTAINING PROTEIN"/>
    <property type="match status" value="1"/>
</dbReference>
<dbReference type="Pfam" id="PF02661">
    <property type="entry name" value="Fic"/>
    <property type="match status" value="1"/>
</dbReference>
<feature type="domain" description="Fido" evidence="1">
    <location>
        <begin position="135"/>
        <end position="269"/>
    </location>
</feature>
<dbReference type="AlphaFoldDB" id="X1MKJ4"/>
<dbReference type="InterPro" id="IPR040198">
    <property type="entry name" value="Fido_containing"/>
</dbReference>
<organism evidence="2">
    <name type="scientific">marine sediment metagenome</name>
    <dbReference type="NCBI Taxonomy" id="412755"/>
    <lineage>
        <taxon>unclassified sequences</taxon>
        <taxon>metagenomes</taxon>
        <taxon>ecological metagenomes</taxon>
    </lineage>
</organism>
<evidence type="ECO:0000259" key="1">
    <source>
        <dbReference type="PROSITE" id="PS51459"/>
    </source>
</evidence>
<name>X1MKJ4_9ZZZZ</name>
<gene>
    <name evidence="2" type="ORF">S06H3_25264</name>
</gene>
<dbReference type="EMBL" id="BARV01014537">
    <property type="protein sequence ID" value="GAI32157.1"/>
    <property type="molecule type" value="Genomic_DNA"/>
</dbReference>
<sequence length="286" mass="34179">IRKVEVLINKNNKNKLKSIVDERKKKEFLKYMLRAYKTDAVFTKEEFEKIERIKCDYGKILTNLSKQNKKDLFDRFTANFTYESNALEGNSLTLKDVAIVMFENSTIKGKDLREIYETRNSRQVVEWIINNKFKISEGDVIKIHKILVKDLDIQTGYKKFPNVLVGKKVQLTPPEKVKFEMEKLIKWYNENKKRFHPLKLAALFHGKFEQIHAFEDGNGRVGRFLINIILVNNKYPPLIIRRSQRIAYLTALEKFDNKYSSTLERFFLEKFKETYRKFFEIYVKYL</sequence>
<comment type="caution">
    <text evidence="2">The sequence shown here is derived from an EMBL/GenBank/DDBJ whole genome shotgun (WGS) entry which is preliminary data.</text>
</comment>